<dbReference type="PANTHER" id="PTHR28124">
    <property type="entry name" value="DNA REPLICATION REGULATOR SLD2"/>
    <property type="match status" value="1"/>
</dbReference>
<keyword evidence="4 8" id="KW-0235">DNA replication</keyword>
<evidence type="ECO:0000256" key="6">
    <source>
        <dbReference type="ARBA" id="ARBA00023306"/>
    </source>
</evidence>
<dbReference type="InterPro" id="IPR040203">
    <property type="entry name" value="Sld2"/>
</dbReference>
<gene>
    <name evidence="10" type="ORF">EJ06DRAFT_547551</name>
</gene>
<feature type="compositionally biased region" description="Basic residues" evidence="9">
    <location>
        <begin position="387"/>
        <end position="407"/>
    </location>
</feature>
<protein>
    <recommendedName>
        <fullName evidence="3 8">DNA replication regulator SLD2</fullName>
    </recommendedName>
</protein>
<accession>A0A6G1I1J0</accession>
<evidence type="ECO:0000256" key="2">
    <source>
        <dbReference type="ARBA" id="ARBA00007276"/>
    </source>
</evidence>
<evidence type="ECO:0000256" key="8">
    <source>
        <dbReference type="RuleBase" id="RU367067"/>
    </source>
</evidence>
<dbReference type="InterPro" id="IPR021110">
    <property type="entry name" value="DNA_rep_checkpnt_protein"/>
</dbReference>
<evidence type="ECO:0000256" key="3">
    <source>
        <dbReference type="ARBA" id="ARBA00018363"/>
    </source>
</evidence>
<feature type="compositionally biased region" description="Polar residues" evidence="9">
    <location>
        <begin position="172"/>
        <end position="182"/>
    </location>
</feature>
<dbReference type="Gene3D" id="1.10.10.1460">
    <property type="match status" value="1"/>
</dbReference>
<evidence type="ECO:0000313" key="11">
    <source>
        <dbReference type="Proteomes" id="UP000799640"/>
    </source>
</evidence>
<evidence type="ECO:0000256" key="5">
    <source>
        <dbReference type="ARBA" id="ARBA00023242"/>
    </source>
</evidence>
<proteinExistence type="inferred from homology"/>
<dbReference type="AlphaFoldDB" id="A0A6G1I1J0"/>
<comment type="subcellular location">
    <subcellularLocation>
        <location evidence="1 8">Nucleus</location>
    </subcellularLocation>
</comment>
<keyword evidence="5 8" id="KW-0539">Nucleus</keyword>
<feature type="compositionally biased region" description="Low complexity" evidence="9">
    <location>
        <begin position="61"/>
        <end position="72"/>
    </location>
</feature>
<dbReference type="GO" id="GO:0031261">
    <property type="term" value="C:DNA replication preinitiation complex"/>
    <property type="evidence" value="ECO:0007669"/>
    <property type="project" value="TreeGrafter"/>
</dbReference>
<evidence type="ECO:0000313" key="10">
    <source>
        <dbReference type="EMBL" id="KAF2402122.1"/>
    </source>
</evidence>
<dbReference type="PANTHER" id="PTHR28124:SF1">
    <property type="entry name" value="DNA REPLICATION REGULATOR SLD2"/>
    <property type="match status" value="1"/>
</dbReference>
<dbReference type="GO" id="GO:1902977">
    <property type="term" value="P:mitotic DNA replication preinitiation complex assembly"/>
    <property type="evidence" value="ECO:0007669"/>
    <property type="project" value="TreeGrafter"/>
</dbReference>
<dbReference type="OrthoDB" id="8775810at2759"/>
<dbReference type="EMBL" id="ML996691">
    <property type="protein sequence ID" value="KAF2402122.1"/>
    <property type="molecule type" value="Genomic_DNA"/>
</dbReference>
<sequence>MESLTQRSVALRAELKAWERSFLAQHDRKAAKADIKADPAIAAKYTEYHKLQDSLKPKDPTTPSRRATTPTPQVYAEPGTPSRRLPRPERSTTHSAIERKEAAVSTPQKRKYEAFRGNTVTSDVTPQKIRTPVLFETPKAKFKKDRIGPTPQKNGIPISLFDTPPRAPLEPIQNTPSRTCNSDDYEFATPARGGRTPQSESKGRYLRMFMSPKKEGETGLGRYAALETVSEEFERALDPAPWKPKFSSKPLSKMIAELREQEEAQLEEDEAILREMEGGSPPKKAKKNPLVEMIKNTTMERSSELDAEGFVQPEEEQAETGAETQTRTWKKKGQKRTTRRVNMRPVVKAAPVVQPVDSEEEAEKEPEAVGAAEAVDDDTEAPETPAKKPKAIKRKAKPASNFRKLKIKNQNTKAKGKGRFRR</sequence>
<evidence type="ECO:0000256" key="7">
    <source>
        <dbReference type="ARBA" id="ARBA00025253"/>
    </source>
</evidence>
<keyword evidence="11" id="KW-1185">Reference proteome</keyword>
<dbReference type="Proteomes" id="UP000799640">
    <property type="component" value="Unassembled WGS sequence"/>
</dbReference>
<dbReference type="GO" id="GO:0000727">
    <property type="term" value="P:double-strand break repair via break-induced replication"/>
    <property type="evidence" value="ECO:0007669"/>
    <property type="project" value="TreeGrafter"/>
</dbReference>
<dbReference type="GO" id="GO:0003688">
    <property type="term" value="F:DNA replication origin binding"/>
    <property type="evidence" value="ECO:0007669"/>
    <property type="project" value="TreeGrafter"/>
</dbReference>
<organism evidence="10 11">
    <name type="scientific">Trichodelitschia bisporula</name>
    <dbReference type="NCBI Taxonomy" id="703511"/>
    <lineage>
        <taxon>Eukaryota</taxon>
        <taxon>Fungi</taxon>
        <taxon>Dikarya</taxon>
        <taxon>Ascomycota</taxon>
        <taxon>Pezizomycotina</taxon>
        <taxon>Dothideomycetes</taxon>
        <taxon>Dothideomycetes incertae sedis</taxon>
        <taxon>Phaeotrichales</taxon>
        <taxon>Phaeotrichaceae</taxon>
        <taxon>Trichodelitschia</taxon>
    </lineage>
</organism>
<evidence type="ECO:0000256" key="9">
    <source>
        <dbReference type="SAM" id="MobiDB-lite"/>
    </source>
</evidence>
<feature type="compositionally biased region" description="Basic and acidic residues" evidence="9">
    <location>
        <begin position="86"/>
        <end position="102"/>
    </location>
</feature>
<comment type="function">
    <text evidence="7 8">Has a role in the initiation of DNA replication. Required at S-phase checkpoint.</text>
</comment>
<feature type="region of interest" description="Disordered" evidence="9">
    <location>
        <begin position="51"/>
        <end position="204"/>
    </location>
</feature>
<evidence type="ECO:0000256" key="1">
    <source>
        <dbReference type="ARBA" id="ARBA00004123"/>
    </source>
</evidence>
<keyword evidence="6 8" id="KW-0131">Cell cycle</keyword>
<comment type="similarity">
    <text evidence="2 8">Belongs to the SLD2 family.</text>
</comment>
<dbReference type="GO" id="GO:0006270">
    <property type="term" value="P:DNA replication initiation"/>
    <property type="evidence" value="ECO:0007669"/>
    <property type="project" value="UniProtKB-UniRule"/>
</dbReference>
<dbReference type="GO" id="GO:0003697">
    <property type="term" value="F:single-stranded DNA binding"/>
    <property type="evidence" value="ECO:0007669"/>
    <property type="project" value="TreeGrafter"/>
</dbReference>
<reference evidence="10" key="1">
    <citation type="journal article" date="2020" name="Stud. Mycol.">
        <title>101 Dothideomycetes genomes: a test case for predicting lifestyles and emergence of pathogens.</title>
        <authorList>
            <person name="Haridas S."/>
            <person name="Albert R."/>
            <person name="Binder M."/>
            <person name="Bloem J."/>
            <person name="Labutti K."/>
            <person name="Salamov A."/>
            <person name="Andreopoulos B."/>
            <person name="Baker S."/>
            <person name="Barry K."/>
            <person name="Bills G."/>
            <person name="Bluhm B."/>
            <person name="Cannon C."/>
            <person name="Castanera R."/>
            <person name="Culley D."/>
            <person name="Daum C."/>
            <person name="Ezra D."/>
            <person name="Gonzalez J."/>
            <person name="Henrissat B."/>
            <person name="Kuo A."/>
            <person name="Liang C."/>
            <person name="Lipzen A."/>
            <person name="Lutzoni F."/>
            <person name="Magnuson J."/>
            <person name="Mondo S."/>
            <person name="Nolan M."/>
            <person name="Ohm R."/>
            <person name="Pangilinan J."/>
            <person name="Park H.-J."/>
            <person name="Ramirez L."/>
            <person name="Alfaro M."/>
            <person name="Sun H."/>
            <person name="Tritt A."/>
            <person name="Yoshinaga Y."/>
            <person name="Zwiers L.-H."/>
            <person name="Turgeon B."/>
            <person name="Goodwin S."/>
            <person name="Spatafora J."/>
            <person name="Crous P."/>
            <person name="Grigoriev I."/>
        </authorList>
    </citation>
    <scope>NUCLEOTIDE SEQUENCE</scope>
    <source>
        <strain evidence="10">CBS 262.69</strain>
    </source>
</reference>
<name>A0A6G1I1J0_9PEZI</name>
<evidence type="ECO:0000256" key="4">
    <source>
        <dbReference type="ARBA" id="ARBA00022705"/>
    </source>
</evidence>
<feature type="compositionally biased region" description="Low complexity" evidence="9">
    <location>
        <begin position="345"/>
        <end position="356"/>
    </location>
</feature>
<feature type="compositionally biased region" description="Basic residues" evidence="9">
    <location>
        <begin position="328"/>
        <end position="342"/>
    </location>
</feature>
<feature type="region of interest" description="Disordered" evidence="9">
    <location>
        <begin position="301"/>
        <end position="422"/>
    </location>
</feature>
<dbReference type="Pfam" id="PF11719">
    <property type="entry name" value="Drc1-Sld2"/>
    <property type="match status" value="1"/>
</dbReference>
<dbReference type="FunFam" id="1.10.10.1460:FF:000001">
    <property type="entry name" value="DNA replication regulator Sld2"/>
    <property type="match status" value="1"/>
</dbReference>